<evidence type="ECO:0000313" key="3">
    <source>
        <dbReference type="Proteomes" id="UP000308196"/>
    </source>
</evidence>
<organism evidence="2 3">
    <name type="scientific">Sphingobacterium thalpophilum</name>
    <dbReference type="NCBI Taxonomy" id="259"/>
    <lineage>
        <taxon>Bacteria</taxon>
        <taxon>Pseudomonadati</taxon>
        <taxon>Bacteroidota</taxon>
        <taxon>Sphingobacteriia</taxon>
        <taxon>Sphingobacteriales</taxon>
        <taxon>Sphingobacteriaceae</taxon>
        <taxon>Sphingobacterium</taxon>
    </lineage>
</organism>
<protein>
    <submittedName>
        <fullName evidence="2">Uncharacterized protein</fullName>
    </submittedName>
</protein>
<proteinExistence type="predicted"/>
<dbReference type="PROSITE" id="PS51257">
    <property type="entry name" value="PROKAR_LIPOPROTEIN"/>
    <property type="match status" value="1"/>
</dbReference>
<dbReference type="RefSeq" id="WP_028072413.1">
    <property type="nucleotide sequence ID" value="NZ_CP141191.1"/>
</dbReference>
<dbReference type="Proteomes" id="UP000308196">
    <property type="component" value="Chromosome"/>
</dbReference>
<accession>A0A4U9V5J7</accession>
<dbReference type="Proteomes" id="UP001566204">
    <property type="component" value="Unassembled WGS sequence"/>
</dbReference>
<dbReference type="EMBL" id="JBEOQB010000006">
    <property type="protein sequence ID" value="MEZ0454047.1"/>
    <property type="molecule type" value="Genomic_DNA"/>
</dbReference>
<evidence type="ECO:0000313" key="1">
    <source>
        <dbReference type="EMBL" id="MEZ0454047.1"/>
    </source>
</evidence>
<reference evidence="1 4" key="2">
    <citation type="submission" date="2024-06" db="EMBL/GenBank/DDBJ databases">
        <title>Soil Sphingobacterium thalpophilum.</title>
        <authorList>
            <person name="Yang J."/>
            <person name="Li J."/>
        </authorList>
    </citation>
    <scope>NUCLEOTIDE SEQUENCE [LARGE SCALE GENOMIC DNA]</scope>
    <source>
        <strain evidence="1 4">22g91tb</strain>
    </source>
</reference>
<gene>
    <name evidence="1" type="ORF">ABTW24_20820</name>
    <name evidence="2" type="ORF">NCTC11429_02585</name>
</gene>
<evidence type="ECO:0000313" key="2">
    <source>
        <dbReference type="EMBL" id="VTR41800.1"/>
    </source>
</evidence>
<reference evidence="2 3" key="1">
    <citation type="submission" date="2019-05" db="EMBL/GenBank/DDBJ databases">
        <authorList>
            <consortium name="Pathogen Informatics"/>
        </authorList>
    </citation>
    <scope>NUCLEOTIDE SEQUENCE [LARGE SCALE GENOMIC DNA]</scope>
    <source>
        <strain evidence="2 3">NCTC11429</strain>
    </source>
</reference>
<name>A0A4U9V5J7_9SPHI</name>
<dbReference type="GeneID" id="78463290"/>
<keyword evidence="4" id="KW-1185">Reference proteome</keyword>
<dbReference type="AlphaFoldDB" id="A0A4U9V5J7"/>
<evidence type="ECO:0000313" key="4">
    <source>
        <dbReference type="Proteomes" id="UP001566204"/>
    </source>
</evidence>
<dbReference type="KEGG" id="stha:NCTC11429_02585"/>
<sequence>MKKYVKLFILPIILLSVGSCKDNDGIIACPEIYVPLIANIKYLDNDGKDLIFADTPVYPPESIKIYKTRPDDQPVPLMFTINKNAKFLAVNLEKVENGTFYIELKTGIKDKITYSAKIDGSIPCSDFKLIDIHQNDVPAQYDDKNQVWILQK</sequence>
<dbReference type="EMBL" id="LR590484">
    <property type="protein sequence ID" value="VTR41800.1"/>
    <property type="molecule type" value="Genomic_DNA"/>
</dbReference>